<protein>
    <submittedName>
        <fullName evidence="1">Uncharacterized protein</fullName>
    </submittedName>
</protein>
<gene>
    <name evidence="1" type="ORF">AFUS01_LOCUS18109</name>
</gene>
<proteinExistence type="predicted"/>
<evidence type="ECO:0000313" key="2">
    <source>
        <dbReference type="Proteomes" id="UP000708208"/>
    </source>
</evidence>
<reference evidence="1" key="1">
    <citation type="submission" date="2021-06" db="EMBL/GenBank/DDBJ databases">
        <authorList>
            <person name="Hodson N. C."/>
            <person name="Mongue J. A."/>
            <person name="Jaron S. K."/>
        </authorList>
    </citation>
    <scope>NUCLEOTIDE SEQUENCE</scope>
</reference>
<dbReference type="Proteomes" id="UP000708208">
    <property type="component" value="Unassembled WGS sequence"/>
</dbReference>
<name>A0A8J2NWU7_9HEXA</name>
<sequence length="66" mass="7530">MCQESFESLLPSNNHLDITKATDPQALRNSLYPREHDEVVVEFVRCPFAAEDTQCQQKTGSNLLYT</sequence>
<dbReference type="EMBL" id="CAJVCH010177651">
    <property type="protein sequence ID" value="CAG7729393.1"/>
    <property type="molecule type" value="Genomic_DNA"/>
</dbReference>
<comment type="caution">
    <text evidence="1">The sequence shown here is derived from an EMBL/GenBank/DDBJ whole genome shotgun (WGS) entry which is preliminary data.</text>
</comment>
<organism evidence="1 2">
    <name type="scientific">Allacma fusca</name>
    <dbReference type="NCBI Taxonomy" id="39272"/>
    <lineage>
        <taxon>Eukaryota</taxon>
        <taxon>Metazoa</taxon>
        <taxon>Ecdysozoa</taxon>
        <taxon>Arthropoda</taxon>
        <taxon>Hexapoda</taxon>
        <taxon>Collembola</taxon>
        <taxon>Symphypleona</taxon>
        <taxon>Sminthuridae</taxon>
        <taxon>Allacma</taxon>
    </lineage>
</organism>
<keyword evidence="2" id="KW-1185">Reference proteome</keyword>
<evidence type="ECO:0000313" key="1">
    <source>
        <dbReference type="EMBL" id="CAG7729393.1"/>
    </source>
</evidence>
<dbReference type="AlphaFoldDB" id="A0A8J2NWU7"/>
<accession>A0A8J2NWU7</accession>